<reference evidence="2" key="1">
    <citation type="submission" date="2023-03" db="EMBL/GenBank/DDBJ databases">
        <title>Massive genome expansion in bonnet fungi (Mycena s.s.) driven by repeated elements and novel gene families across ecological guilds.</title>
        <authorList>
            <consortium name="Lawrence Berkeley National Laboratory"/>
            <person name="Harder C.B."/>
            <person name="Miyauchi S."/>
            <person name="Viragh M."/>
            <person name="Kuo A."/>
            <person name="Thoen E."/>
            <person name="Andreopoulos B."/>
            <person name="Lu D."/>
            <person name="Skrede I."/>
            <person name="Drula E."/>
            <person name="Henrissat B."/>
            <person name="Morin E."/>
            <person name="Kohler A."/>
            <person name="Barry K."/>
            <person name="LaButti K."/>
            <person name="Morin E."/>
            <person name="Salamov A."/>
            <person name="Lipzen A."/>
            <person name="Mereny Z."/>
            <person name="Hegedus B."/>
            <person name="Baldrian P."/>
            <person name="Stursova M."/>
            <person name="Weitz H."/>
            <person name="Taylor A."/>
            <person name="Grigoriev I.V."/>
            <person name="Nagy L.G."/>
            <person name="Martin F."/>
            <person name="Kauserud H."/>
        </authorList>
    </citation>
    <scope>NUCLEOTIDE SEQUENCE</scope>
    <source>
        <strain evidence="2">CBHHK188m</strain>
    </source>
</reference>
<evidence type="ECO:0000256" key="1">
    <source>
        <dbReference type="SAM" id="MobiDB-lite"/>
    </source>
</evidence>
<dbReference type="Proteomes" id="UP001215280">
    <property type="component" value="Unassembled WGS sequence"/>
</dbReference>
<proteinExistence type="predicted"/>
<evidence type="ECO:0000313" key="2">
    <source>
        <dbReference type="EMBL" id="KAJ7741427.1"/>
    </source>
</evidence>
<evidence type="ECO:0000313" key="3">
    <source>
        <dbReference type="Proteomes" id="UP001215280"/>
    </source>
</evidence>
<sequence>MGDHRPQRGSGTGAMAWRGLDLDKQVFGPPMRCVLTEHLKIDWPNDLLVTSGCLTYLPVPSVDICSWKAVNEILNRQAPGIPSIIASRLSVVDTRVSAFFHAIQERKKYEKIGAFGFCFGGSGNPPWSDRSLPVLSTSPLPLMAHFILALQSIDDMWFTPEKRLEAEAAFTQRKCKDTFVDYEFKDYKVFASRPDLKYPEIKEAFEEASDQAVGWFNKTLLVQGNKLIWNGSGSPAFLIENCGATMFTDRRLYIKNPTVQIRGTSATSARRGDAQIFKKFISLVSPVHGNRDGKSVRSTPWWHRKGLPHRFLALVNLGDALQFFFIRHAVLGLSPQFIRCITDKQQPRSPCQRCAREGVTCEYVAVSSDEEISPSQSSFAQGSGQPAGPIFVQPLSPESYARNKGRFPPPPAPEGPSMYGGYSGLATGPPGNPMIPFQQQQQQPGYPYPMPNNSANFPGNQFPPGGSTPYPGTIAPHVHYGPFPGPAGTVYPWSQPPARP</sequence>
<feature type="region of interest" description="Disordered" evidence="1">
    <location>
        <begin position="450"/>
        <end position="473"/>
    </location>
</feature>
<dbReference type="AlphaFoldDB" id="A0AAD7IES3"/>
<name>A0AAD7IES3_9AGAR</name>
<gene>
    <name evidence="2" type="ORF">DFH07DRAFT_778107</name>
</gene>
<organism evidence="2 3">
    <name type="scientific">Mycena maculata</name>
    <dbReference type="NCBI Taxonomy" id="230809"/>
    <lineage>
        <taxon>Eukaryota</taxon>
        <taxon>Fungi</taxon>
        <taxon>Dikarya</taxon>
        <taxon>Basidiomycota</taxon>
        <taxon>Agaricomycotina</taxon>
        <taxon>Agaricomycetes</taxon>
        <taxon>Agaricomycetidae</taxon>
        <taxon>Agaricales</taxon>
        <taxon>Marasmiineae</taxon>
        <taxon>Mycenaceae</taxon>
        <taxon>Mycena</taxon>
    </lineage>
</organism>
<dbReference type="CDD" id="cd00067">
    <property type="entry name" value="GAL4"/>
    <property type="match status" value="1"/>
</dbReference>
<dbReference type="InterPro" id="IPR001138">
    <property type="entry name" value="Zn2Cys6_DnaBD"/>
</dbReference>
<keyword evidence="3" id="KW-1185">Reference proteome</keyword>
<accession>A0AAD7IES3</accession>
<dbReference type="EMBL" id="JARJLG010000123">
    <property type="protein sequence ID" value="KAJ7741427.1"/>
    <property type="molecule type" value="Genomic_DNA"/>
</dbReference>
<dbReference type="GO" id="GO:0000981">
    <property type="term" value="F:DNA-binding transcription factor activity, RNA polymerase II-specific"/>
    <property type="evidence" value="ECO:0007669"/>
    <property type="project" value="InterPro"/>
</dbReference>
<dbReference type="GO" id="GO:0008270">
    <property type="term" value="F:zinc ion binding"/>
    <property type="evidence" value="ECO:0007669"/>
    <property type="project" value="InterPro"/>
</dbReference>
<feature type="region of interest" description="Disordered" evidence="1">
    <location>
        <begin position="372"/>
        <end position="416"/>
    </location>
</feature>
<comment type="caution">
    <text evidence="2">The sequence shown here is derived from an EMBL/GenBank/DDBJ whole genome shotgun (WGS) entry which is preliminary data.</text>
</comment>
<protein>
    <submittedName>
        <fullName evidence="2">Uncharacterized protein</fullName>
    </submittedName>
</protein>